<comment type="similarity">
    <text evidence="4">Belongs to the class V-like SAM-binding methyltransferase superfamily. Histone-lysine methyltransferase family. SETD6 subfamily.</text>
</comment>
<sequence>MESFITWFQSHGGFIDSSVMDVVDFPGQGRGAIAVSDIPEGHTLFTLPRSLTLSTRTSYLPSNMGAESWKKFKLDEGWAGLILCMMWEEAQESKSKWSEYLASLPSSFTTPMFWSSEDLFELRGTAVVDKIGREDAERDYYDKLLPAIQSRLDLFPPTLIDQHYSLAKYHVMGSRILSRSFQVEKWDGPASGEHDANVSSDSTAMEVDGEVSVTQVHGDYNDDEDISRDIDDGSSDDDDDETEDPSDVAMVPIADLLNARYGSENAKLFYEERHLRMISTKPIMAGEQIWNTYGDLPNSDLLRRYGHVDLVSLPEGGEGNPADVIEIRADLVVSAVSQLSGTLTSDSNQTRIDWWLEEGGDDVFTVETDLVIPEALISLLRTLLLSEADWEKARNKSKPPKGKLDNPQVISLVTAVFHQRLNAYPTTLEADDELLRQDLSLNKRHAIMVRCGEKKILTGVIKNLRLMEESLSGEEKDKKKKRTLGDEHGGKQRSKRVKR</sequence>
<dbReference type="SUPFAM" id="SSF82199">
    <property type="entry name" value="SET domain"/>
    <property type="match status" value="1"/>
</dbReference>
<dbReference type="InterPro" id="IPR011383">
    <property type="entry name" value="N-lys_methylase_SETD6"/>
</dbReference>
<dbReference type="EC" id="2.1.1.-" evidence="4"/>
<organism evidence="8">
    <name type="scientific">Serpula lacrymans var. lacrymans (strain S7.3)</name>
    <name type="common">Dry rot fungus</name>
    <dbReference type="NCBI Taxonomy" id="936435"/>
    <lineage>
        <taxon>Eukaryota</taxon>
        <taxon>Fungi</taxon>
        <taxon>Dikarya</taxon>
        <taxon>Basidiomycota</taxon>
        <taxon>Agaricomycotina</taxon>
        <taxon>Agaricomycetes</taxon>
        <taxon>Agaricomycetidae</taxon>
        <taxon>Boletales</taxon>
        <taxon>Coniophorineae</taxon>
        <taxon>Serpulaceae</taxon>
        <taxon>Serpula</taxon>
    </lineage>
</organism>
<dbReference type="SUPFAM" id="SSF81822">
    <property type="entry name" value="RuBisCo LSMT C-terminal, substrate-binding domain"/>
    <property type="match status" value="1"/>
</dbReference>
<gene>
    <name evidence="7" type="ORF">SERLA73DRAFT_89272</name>
</gene>
<dbReference type="Pfam" id="PF09273">
    <property type="entry name" value="Rubis-subs-bind"/>
    <property type="match status" value="1"/>
</dbReference>
<dbReference type="InterPro" id="IPR050600">
    <property type="entry name" value="SETD3_SETD6_MTase"/>
</dbReference>
<dbReference type="FunCoup" id="F8PWK6">
    <property type="interactions" value="279"/>
</dbReference>
<accession>F8PWK6</accession>
<dbReference type="PANTHER" id="PTHR13271">
    <property type="entry name" value="UNCHARACTERIZED PUTATIVE METHYLTRANSFERASE"/>
    <property type="match status" value="1"/>
</dbReference>
<dbReference type="InParanoid" id="F8PWK6"/>
<dbReference type="GO" id="GO:0016279">
    <property type="term" value="F:protein-lysine N-methyltransferase activity"/>
    <property type="evidence" value="ECO:0007669"/>
    <property type="project" value="UniProtKB-UniRule"/>
</dbReference>
<dbReference type="HOGENOM" id="CLU_017135_0_0_1"/>
<dbReference type="InterPro" id="IPR015353">
    <property type="entry name" value="Rubisco_LSMT_subst-bd"/>
</dbReference>
<feature type="region of interest" description="Disordered" evidence="5">
    <location>
        <begin position="214"/>
        <end position="248"/>
    </location>
</feature>
<dbReference type="Proteomes" id="UP000008063">
    <property type="component" value="Unassembled WGS sequence"/>
</dbReference>
<dbReference type="OrthoDB" id="341421at2759"/>
<keyword evidence="4" id="KW-0539">Nucleus</keyword>
<dbReference type="PIRSF" id="PIRSF011771">
    <property type="entry name" value="RMS1_SET"/>
    <property type="match status" value="1"/>
</dbReference>
<dbReference type="InterPro" id="IPR046341">
    <property type="entry name" value="SET_dom_sf"/>
</dbReference>
<proteinExistence type="inferred from homology"/>
<evidence type="ECO:0000259" key="6">
    <source>
        <dbReference type="PROSITE" id="PS50280"/>
    </source>
</evidence>
<dbReference type="PROSITE" id="PS50280">
    <property type="entry name" value="SET"/>
    <property type="match status" value="1"/>
</dbReference>
<comment type="subcellular location">
    <subcellularLocation>
        <location evidence="4">Nucleus</location>
    </subcellularLocation>
</comment>
<dbReference type="PANTHER" id="PTHR13271:SF34">
    <property type="entry name" value="N-LYSINE METHYLTRANSFERASE SETD6"/>
    <property type="match status" value="1"/>
</dbReference>
<evidence type="ECO:0000256" key="1">
    <source>
        <dbReference type="ARBA" id="ARBA00022603"/>
    </source>
</evidence>
<evidence type="ECO:0000256" key="2">
    <source>
        <dbReference type="ARBA" id="ARBA00022679"/>
    </source>
</evidence>
<dbReference type="STRING" id="936435.F8PWK6"/>
<dbReference type="EMBL" id="GL945479">
    <property type="protein sequence ID" value="EGO00330.1"/>
    <property type="molecule type" value="Genomic_DNA"/>
</dbReference>
<evidence type="ECO:0000313" key="7">
    <source>
        <dbReference type="EMBL" id="EGO00330.1"/>
    </source>
</evidence>
<keyword evidence="8" id="KW-1185">Reference proteome</keyword>
<keyword evidence="2 4" id="KW-0808">Transferase</keyword>
<dbReference type="AlphaFoldDB" id="F8PWK6"/>
<feature type="region of interest" description="Disordered" evidence="5">
    <location>
        <begin position="471"/>
        <end position="499"/>
    </location>
</feature>
<evidence type="ECO:0000313" key="8">
    <source>
        <dbReference type="Proteomes" id="UP000008063"/>
    </source>
</evidence>
<dbReference type="InterPro" id="IPR036464">
    <property type="entry name" value="Rubisco_LSMT_subst-bd_sf"/>
</dbReference>
<keyword evidence="1 4" id="KW-0489">Methyltransferase</keyword>
<dbReference type="Gene3D" id="3.90.1420.10">
    <property type="entry name" value="Rubisco LSMT, substrate-binding domain"/>
    <property type="match status" value="1"/>
</dbReference>
<keyword evidence="3 4" id="KW-0949">S-adenosyl-L-methionine</keyword>
<protein>
    <recommendedName>
        <fullName evidence="4">Ribosomal lysine N-methyltransferase 4</fullName>
        <ecNumber evidence="4">2.1.1.-</ecNumber>
    </recommendedName>
</protein>
<dbReference type="GO" id="GO:0032259">
    <property type="term" value="P:methylation"/>
    <property type="evidence" value="ECO:0007669"/>
    <property type="project" value="UniProtKB-KW"/>
</dbReference>
<feature type="compositionally biased region" description="Basic and acidic residues" evidence="5">
    <location>
        <begin position="471"/>
        <end position="490"/>
    </location>
</feature>
<reference evidence="8" key="1">
    <citation type="journal article" date="2011" name="Science">
        <title>The plant cell wall-decomposing machinery underlies the functional diversity of forest fungi.</title>
        <authorList>
            <person name="Eastwood D.C."/>
            <person name="Floudas D."/>
            <person name="Binder M."/>
            <person name="Majcherczyk A."/>
            <person name="Schneider P."/>
            <person name="Aerts A."/>
            <person name="Asiegbu F.O."/>
            <person name="Baker S.E."/>
            <person name="Barry K."/>
            <person name="Bendiksby M."/>
            <person name="Blumentritt M."/>
            <person name="Coutinho P.M."/>
            <person name="Cullen D."/>
            <person name="de Vries R.P."/>
            <person name="Gathman A."/>
            <person name="Goodell B."/>
            <person name="Henrissat B."/>
            <person name="Ihrmark K."/>
            <person name="Kauserud H."/>
            <person name="Kohler A."/>
            <person name="LaButti K."/>
            <person name="Lapidus A."/>
            <person name="Lavin J.L."/>
            <person name="Lee Y.-H."/>
            <person name="Lindquist E."/>
            <person name="Lilly W."/>
            <person name="Lucas S."/>
            <person name="Morin E."/>
            <person name="Murat C."/>
            <person name="Oguiza J.A."/>
            <person name="Park J."/>
            <person name="Pisabarro A.G."/>
            <person name="Riley R."/>
            <person name="Rosling A."/>
            <person name="Salamov A."/>
            <person name="Schmidt O."/>
            <person name="Schmutz J."/>
            <person name="Skrede I."/>
            <person name="Stenlid J."/>
            <person name="Wiebenga A."/>
            <person name="Xie X."/>
            <person name="Kuees U."/>
            <person name="Hibbett D.S."/>
            <person name="Hoffmeister D."/>
            <person name="Hoegberg N."/>
            <person name="Martin F."/>
            <person name="Grigoriev I.V."/>
            <person name="Watkinson S.C."/>
        </authorList>
    </citation>
    <scope>NUCLEOTIDE SEQUENCE [LARGE SCALE GENOMIC DNA]</scope>
    <source>
        <strain evidence="8">strain S7.3</strain>
    </source>
</reference>
<evidence type="ECO:0000256" key="4">
    <source>
        <dbReference type="PIRNR" id="PIRNR011771"/>
    </source>
</evidence>
<dbReference type="InterPro" id="IPR001214">
    <property type="entry name" value="SET_dom"/>
</dbReference>
<evidence type="ECO:0000256" key="3">
    <source>
        <dbReference type="ARBA" id="ARBA00022691"/>
    </source>
</evidence>
<dbReference type="Gene3D" id="3.90.1410.10">
    <property type="entry name" value="set domain protein methyltransferase, domain 1"/>
    <property type="match status" value="1"/>
</dbReference>
<name>F8PWK6_SERL3</name>
<feature type="domain" description="SET" evidence="6">
    <location>
        <begin position="18"/>
        <end position="294"/>
    </location>
</feature>
<comment type="function">
    <text evidence="4">S-adenosyl-L-methionine-dependent protein-lysine N-methyltransferase that monomethylates 60S ribosomal protein L42.</text>
</comment>
<dbReference type="eggNOG" id="KOG1338">
    <property type="taxonomic scope" value="Eukaryota"/>
</dbReference>
<dbReference type="OMA" id="RVDWWLE"/>
<feature type="compositionally biased region" description="Acidic residues" evidence="5">
    <location>
        <begin position="221"/>
        <end position="246"/>
    </location>
</feature>
<evidence type="ECO:0000256" key="5">
    <source>
        <dbReference type="SAM" id="MobiDB-lite"/>
    </source>
</evidence>
<dbReference type="GO" id="GO:0005634">
    <property type="term" value="C:nucleus"/>
    <property type="evidence" value="ECO:0007669"/>
    <property type="project" value="UniProtKB-SubCell"/>
</dbReference>